<dbReference type="CDD" id="cd06093">
    <property type="entry name" value="PX_domain"/>
    <property type="match status" value="1"/>
</dbReference>
<dbReference type="AlphaFoldDB" id="A0A6G0WTG8"/>
<comment type="caution">
    <text evidence="1">The sequence shown here is derived from an EMBL/GenBank/DDBJ whole genome shotgun (WGS) entry which is preliminary data.</text>
</comment>
<keyword evidence="2" id="KW-1185">Reference proteome</keyword>
<evidence type="ECO:0000313" key="1">
    <source>
        <dbReference type="EMBL" id="KAF0730738.1"/>
    </source>
</evidence>
<organism evidence="1 2">
    <name type="scientific">Aphanomyces euteiches</name>
    <dbReference type="NCBI Taxonomy" id="100861"/>
    <lineage>
        <taxon>Eukaryota</taxon>
        <taxon>Sar</taxon>
        <taxon>Stramenopiles</taxon>
        <taxon>Oomycota</taxon>
        <taxon>Saprolegniomycetes</taxon>
        <taxon>Saprolegniales</taxon>
        <taxon>Verrucalvaceae</taxon>
        <taxon>Aphanomyces</taxon>
    </lineage>
</organism>
<sequence>MTTTPTLQRLLTVRQSSFGDMECSIQGTSLRKCQKSRLGLPEVVFQVRVTIVNRRGWTFHSTLRDVARLHSRLLATVQDNEFTDQLGSLVCPTQPWFGRKNAAVIKGMCCDLDHYLSNLLRICQRFILKATRDEAIAVESTIRSFLNPSTISPMDAKSKDKPI</sequence>
<dbReference type="EMBL" id="VJMJ01000151">
    <property type="protein sequence ID" value="KAF0730738.1"/>
    <property type="molecule type" value="Genomic_DNA"/>
</dbReference>
<dbReference type="SUPFAM" id="SSF64268">
    <property type="entry name" value="PX domain"/>
    <property type="match status" value="1"/>
</dbReference>
<dbReference type="InterPro" id="IPR036871">
    <property type="entry name" value="PX_dom_sf"/>
</dbReference>
<evidence type="ECO:0008006" key="3">
    <source>
        <dbReference type="Google" id="ProtNLM"/>
    </source>
</evidence>
<protein>
    <recommendedName>
        <fullName evidence="3">PX domain-containing protein</fullName>
    </recommendedName>
</protein>
<proteinExistence type="predicted"/>
<dbReference type="GO" id="GO:0035091">
    <property type="term" value="F:phosphatidylinositol binding"/>
    <property type="evidence" value="ECO:0007669"/>
    <property type="project" value="InterPro"/>
</dbReference>
<dbReference type="VEuPathDB" id="FungiDB:AeMF1_016508"/>
<reference evidence="1 2" key="1">
    <citation type="submission" date="2019-07" db="EMBL/GenBank/DDBJ databases">
        <title>Genomics analysis of Aphanomyces spp. identifies a new class of oomycete effector associated with host adaptation.</title>
        <authorList>
            <person name="Gaulin E."/>
        </authorList>
    </citation>
    <scope>NUCLEOTIDE SEQUENCE [LARGE SCALE GENOMIC DNA]</scope>
    <source>
        <strain evidence="1 2">ATCC 201684</strain>
    </source>
</reference>
<accession>A0A6G0WTG8</accession>
<dbReference type="Gene3D" id="3.30.1520.10">
    <property type="entry name" value="Phox-like domain"/>
    <property type="match status" value="1"/>
</dbReference>
<gene>
    <name evidence="1" type="ORF">Ae201684_011849</name>
</gene>
<evidence type="ECO:0000313" key="2">
    <source>
        <dbReference type="Proteomes" id="UP000481153"/>
    </source>
</evidence>
<name>A0A6G0WTG8_9STRA</name>
<dbReference type="Proteomes" id="UP000481153">
    <property type="component" value="Unassembled WGS sequence"/>
</dbReference>